<dbReference type="EMBL" id="CP009508">
    <property type="protein sequence ID" value="AKB37305.1"/>
    <property type="molecule type" value="Genomic_DNA"/>
</dbReference>
<dbReference type="HOGENOM" id="CLU_2712896_0_0_2"/>
<dbReference type="AlphaFoldDB" id="A0A0E3PPX5"/>
<dbReference type="KEGG" id="msj:MSSAC_2715"/>
<reference evidence="1 2" key="1">
    <citation type="submission" date="2014-07" db="EMBL/GenBank/DDBJ databases">
        <title>Methanogenic archaea and the global carbon cycle.</title>
        <authorList>
            <person name="Henriksen J.R."/>
            <person name="Luke J."/>
            <person name="Reinhart S."/>
            <person name="Benedict M.N."/>
            <person name="Youngblut N.D."/>
            <person name="Metcalf M.E."/>
            <person name="Whitaker R.J."/>
            <person name="Metcalf W.W."/>
        </authorList>
    </citation>
    <scope>NUCLEOTIDE SEQUENCE [LARGE SCALE GENOMIC DNA]</scope>
    <source>
        <strain evidence="1 2">C2J</strain>
    </source>
</reference>
<evidence type="ECO:0000313" key="1">
    <source>
        <dbReference type="EMBL" id="AKB37305.1"/>
    </source>
</evidence>
<dbReference type="PROSITE" id="PS51257">
    <property type="entry name" value="PROKAR_LIPOPROTEIN"/>
    <property type="match status" value="1"/>
</dbReference>
<sequence length="72" mass="8129">MRIAKDLGIPIFPIDSGTCVINLLISCGFETCLKNISLLFMEVINIFCQHPRNCSSGYANTDIFQELMYFGF</sequence>
<evidence type="ECO:0000313" key="2">
    <source>
        <dbReference type="Proteomes" id="UP000033123"/>
    </source>
</evidence>
<name>A0A0E3PPX5_9EURY</name>
<accession>A0A0E3PPX5</accession>
<organism evidence="1 2">
    <name type="scientific">Methanosarcina siciliae C2J</name>
    <dbReference type="NCBI Taxonomy" id="1434118"/>
    <lineage>
        <taxon>Archaea</taxon>
        <taxon>Methanobacteriati</taxon>
        <taxon>Methanobacteriota</taxon>
        <taxon>Stenosarchaea group</taxon>
        <taxon>Methanomicrobia</taxon>
        <taxon>Methanosarcinales</taxon>
        <taxon>Methanosarcinaceae</taxon>
        <taxon>Methanosarcina</taxon>
    </lineage>
</organism>
<dbReference type="Proteomes" id="UP000033123">
    <property type="component" value="Chromosome"/>
</dbReference>
<dbReference type="PATRIC" id="fig|1434118.4.peg.3536"/>
<proteinExistence type="predicted"/>
<gene>
    <name evidence="1" type="ORF">MSSAC_2715</name>
</gene>
<protein>
    <submittedName>
        <fullName evidence="1">Uncharacterized protein</fullName>
    </submittedName>
</protein>